<dbReference type="Pfam" id="PF00512">
    <property type="entry name" value="HisKA"/>
    <property type="match status" value="1"/>
</dbReference>
<evidence type="ECO:0000313" key="18">
    <source>
        <dbReference type="EMBL" id="MFD0960892.1"/>
    </source>
</evidence>
<dbReference type="PRINTS" id="PR00344">
    <property type="entry name" value="BCTRLSENSOR"/>
</dbReference>
<dbReference type="InterPro" id="IPR036890">
    <property type="entry name" value="HATPase_C_sf"/>
</dbReference>
<feature type="coiled-coil region" evidence="14">
    <location>
        <begin position="223"/>
        <end position="250"/>
    </location>
</feature>
<evidence type="ECO:0000256" key="10">
    <source>
        <dbReference type="ARBA" id="ARBA00022840"/>
    </source>
</evidence>
<proteinExistence type="predicted"/>
<evidence type="ECO:0000256" key="5">
    <source>
        <dbReference type="ARBA" id="ARBA00022553"/>
    </source>
</evidence>
<feature type="transmembrane region" description="Helical" evidence="15">
    <location>
        <begin position="161"/>
        <end position="183"/>
    </location>
</feature>
<feature type="domain" description="HAMP" evidence="17">
    <location>
        <begin position="208"/>
        <end position="235"/>
    </location>
</feature>
<evidence type="ECO:0000256" key="8">
    <source>
        <dbReference type="ARBA" id="ARBA00022741"/>
    </source>
</evidence>
<evidence type="ECO:0000256" key="2">
    <source>
        <dbReference type="ARBA" id="ARBA00004651"/>
    </source>
</evidence>
<evidence type="ECO:0000256" key="7">
    <source>
        <dbReference type="ARBA" id="ARBA00022692"/>
    </source>
</evidence>
<dbReference type="CDD" id="cd06225">
    <property type="entry name" value="HAMP"/>
    <property type="match status" value="1"/>
</dbReference>
<feature type="domain" description="Histidine kinase" evidence="16">
    <location>
        <begin position="250"/>
        <end position="465"/>
    </location>
</feature>
<dbReference type="SUPFAM" id="SSF47384">
    <property type="entry name" value="Homodimeric domain of signal transducing histidine kinase"/>
    <property type="match status" value="1"/>
</dbReference>
<dbReference type="InterPro" id="IPR003661">
    <property type="entry name" value="HisK_dim/P_dom"/>
</dbReference>
<dbReference type="Gene3D" id="3.30.565.10">
    <property type="entry name" value="Histidine kinase-like ATPase, C-terminal domain"/>
    <property type="match status" value="1"/>
</dbReference>
<sequence>MKLSLKLWIYFTISSIVAVVLFVSSAIVIGKMYNHGYTHQTLTILADEVINEVGHSNVTSSSLNKIIRNYEAEHRSVEFEWFSAGGNILYSTERRTMPYTFSEYSNLFVNQPYSLWTAGQPVHMIFPADIAGEHYFLHLHLPSDAMKATQLQFFVQKNADFVTLILPLLFFFITPYLFTYFFFTKLRKRLQKLNEGLSETNLDQQKIIRDPSEDEIGQLTRRFNKMSERIRDHVNQIQEFENKRKMLIANISHDLRTPMTMIQGYAELLDNNLYQDEEEKKQYTEIILRRSKYMDQLLQKLFEISKLDTQEDRFHMVTVNVSEQLRRIAADYVHVLESQGIDFDIHIPEYPIYMKMDLPMFERAVRNLIDNAIQYGNSGKYLGIMLEQKNDACQINFTDHGPGIPEELGSRVFERFFRGSSGREGEGIGIGLSIVKEIADAHKGTIQVISTPNEQTTFTLTLPAT</sequence>
<evidence type="ECO:0000256" key="1">
    <source>
        <dbReference type="ARBA" id="ARBA00000085"/>
    </source>
</evidence>
<dbReference type="CDD" id="cd00082">
    <property type="entry name" value="HisKA"/>
    <property type="match status" value="1"/>
</dbReference>
<evidence type="ECO:0000256" key="11">
    <source>
        <dbReference type="ARBA" id="ARBA00022989"/>
    </source>
</evidence>
<keyword evidence="11 15" id="KW-1133">Transmembrane helix</keyword>
<evidence type="ECO:0000256" key="9">
    <source>
        <dbReference type="ARBA" id="ARBA00022777"/>
    </source>
</evidence>
<dbReference type="InterPro" id="IPR050398">
    <property type="entry name" value="HssS/ArlS-like"/>
</dbReference>
<dbReference type="Gene3D" id="1.10.287.130">
    <property type="match status" value="1"/>
</dbReference>
<dbReference type="GO" id="GO:0016301">
    <property type="term" value="F:kinase activity"/>
    <property type="evidence" value="ECO:0007669"/>
    <property type="project" value="UniProtKB-KW"/>
</dbReference>
<evidence type="ECO:0000256" key="12">
    <source>
        <dbReference type="ARBA" id="ARBA00023012"/>
    </source>
</evidence>
<keyword evidence="8" id="KW-0547">Nucleotide-binding</keyword>
<keyword evidence="19" id="KW-1185">Reference proteome</keyword>
<dbReference type="PANTHER" id="PTHR45528:SF1">
    <property type="entry name" value="SENSOR HISTIDINE KINASE CPXA"/>
    <property type="match status" value="1"/>
</dbReference>
<dbReference type="PROSITE" id="PS50885">
    <property type="entry name" value="HAMP"/>
    <property type="match status" value="1"/>
</dbReference>
<evidence type="ECO:0000313" key="19">
    <source>
        <dbReference type="Proteomes" id="UP001596989"/>
    </source>
</evidence>
<evidence type="ECO:0000259" key="16">
    <source>
        <dbReference type="PROSITE" id="PS50109"/>
    </source>
</evidence>
<dbReference type="InterPro" id="IPR005467">
    <property type="entry name" value="His_kinase_dom"/>
</dbReference>
<keyword evidence="12" id="KW-0902">Two-component regulatory system</keyword>
<dbReference type="EC" id="2.7.13.3" evidence="3"/>
<keyword evidence="10" id="KW-0067">ATP-binding</keyword>
<comment type="catalytic activity">
    <reaction evidence="1">
        <text>ATP + protein L-histidine = ADP + protein N-phospho-L-histidine.</text>
        <dbReference type="EC" id="2.7.13.3"/>
    </reaction>
</comment>
<accession>A0ABW3HU11</accession>
<keyword evidence="4" id="KW-1003">Cell membrane</keyword>
<evidence type="ECO:0000256" key="15">
    <source>
        <dbReference type="SAM" id="Phobius"/>
    </source>
</evidence>
<dbReference type="Pfam" id="PF00672">
    <property type="entry name" value="HAMP"/>
    <property type="match status" value="1"/>
</dbReference>
<keyword evidence="14" id="KW-0175">Coiled coil</keyword>
<dbReference type="PANTHER" id="PTHR45528">
    <property type="entry name" value="SENSOR HISTIDINE KINASE CPXA"/>
    <property type="match status" value="1"/>
</dbReference>
<dbReference type="SUPFAM" id="SSF55874">
    <property type="entry name" value="ATPase domain of HSP90 chaperone/DNA topoisomerase II/histidine kinase"/>
    <property type="match status" value="1"/>
</dbReference>
<dbReference type="Pfam" id="PF02518">
    <property type="entry name" value="HATPase_c"/>
    <property type="match status" value="1"/>
</dbReference>
<dbReference type="SMART" id="SM00387">
    <property type="entry name" value="HATPase_c"/>
    <property type="match status" value="1"/>
</dbReference>
<evidence type="ECO:0000256" key="13">
    <source>
        <dbReference type="ARBA" id="ARBA00023136"/>
    </source>
</evidence>
<evidence type="ECO:0000256" key="4">
    <source>
        <dbReference type="ARBA" id="ARBA00022475"/>
    </source>
</evidence>
<keyword evidence="6" id="KW-0808">Transferase</keyword>
<dbReference type="EMBL" id="JBHTJZ010000024">
    <property type="protein sequence ID" value="MFD0960892.1"/>
    <property type="molecule type" value="Genomic_DNA"/>
</dbReference>
<protein>
    <recommendedName>
        <fullName evidence="3">histidine kinase</fullName>
        <ecNumber evidence="3">2.7.13.3</ecNumber>
    </recommendedName>
</protein>
<evidence type="ECO:0000256" key="14">
    <source>
        <dbReference type="SAM" id="Coils"/>
    </source>
</evidence>
<dbReference type="RefSeq" id="WP_377565803.1">
    <property type="nucleotide sequence ID" value="NZ_JBHTJZ010000024.1"/>
</dbReference>
<dbReference type="InterPro" id="IPR003594">
    <property type="entry name" value="HATPase_dom"/>
</dbReference>
<keyword evidence="13 15" id="KW-0472">Membrane</keyword>
<keyword evidence="5" id="KW-0597">Phosphoprotein</keyword>
<name>A0ABW3HU11_9BACL</name>
<evidence type="ECO:0000259" key="17">
    <source>
        <dbReference type="PROSITE" id="PS50885"/>
    </source>
</evidence>
<comment type="caution">
    <text evidence="18">The sequence shown here is derived from an EMBL/GenBank/DDBJ whole genome shotgun (WGS) entry which is preliminary data.</text>
</comment>
<dbReference type="PROSITE" id="PS50109">
    <property type="entry name" value="HIS_KIN"/>
    <property type="match status" value="1"/>
</dbReference>
<dbReference type="InterPro" id="IPR004358">
    <property type="entry name" value="Sig_transdc_His_kin-like_C"/>
</dbReference>
<dbReference type="Proteomes" id="UP001596989">
    <property type="component" value="Unassembled WGS sequence"/>
</dbReference>
<keyword evidence="9 18" id="KW-0418">Kinase</keyword>
<evidence type="ECO:0000256" key="3">
    <source>
        <dbReference type="ARBA" id="ARBA00012438"/>
    </source>
</evidence>
<organism evidence="18 19">
    <name type="scientific">Paenibacillus chungangensis</name>
    <dbReference type="NCBI Taxonomy" id="696535"/>
    <lineage>
        <taxon>Bacteria</taxon>
        <taxon>Bacillati</taxon>
        <taxon>Bacillota</taxon>
        <taxon>Bacilli</taxon>
        <taxon>Bacillales</taxon>
        <taxon>Paenibacillaceae</taxon>
        <taxon>Paenibacillus</taxon>
    </lineage>
</organism>
<dbReference type="SMART" id="SM00388">
    <property type="entry name" value="HisKA"/>
    <property type="match status" value="1"/>
</dbReference>
<dbReference type="InterPro" id="IPR036097">
    <property type="entry name" value="HisK_dim/P_sf"/>
</dbReference>
<comment type="subcellular location">
    <subcellularLocation>
        <location evidence="2">Cell membrane</location>
        <topology evidence="2">Multi-pass membrane protein</topology>
    </subcellularLocation>
</comment>
<evidence type="ECO:0000256" key="6">
    <source>
        <dbReference type="ARBA" id="ARBA00022679"/>
    </source>
</evidence>
<dbReference type="InterPro" id="IPR003660">
    <property type="entry name" value="HAMP_dom"/>
</dbReference>
<feature type="transmembrane region" description="Helical" evidence="15">
    <location>
        <begin position="7"/>
        <end position="29"/>
    </location>
</feature>
<reference evidence="19" key="1">
    <citation type="journal article" date="2019" name="Int. J. Syst. Evol. Microbiol.">
        <title>The Global Catalogue of Microorganisms (GCM) 10K type strain sequencing project: providing services to taxonomists for standard genome sequencing and annotation.</title>
        <authorList>
            <consortium name="The Broad Institute Genomics Platform"/>
            <consortium name="The Broad Institute Genome Sequencing Center for Infectious Disease"/>
            <person name="Wu L."/>
            <person name="Ma J."/>
        </authorList>
    </citation>
    <scope>NUCLEOTIDE SEQUENCE [LARGE SCALE GENOMIC DNA]</scope>
    <source>
        <strain evidence="19">CCUG 59129</strain>
    </source>
</reference>
<dbReference type="Gene3D" id="6.10.340.10">
    <property type="match status" value="1"/>
</dbReference>
<gene>
    <name evidence="18" type="ORF">ACFQ2I_15985</name>
</gene>
<dbReference type="CDD" id="cd00075">
    <property type="entry name" value="HATPase"/>
    <property type="match status" value="1"/>
</dbReference>
<keyword evidence="7 15" id="KW-0812">Transmembrane</keyword>